<name>A0A292Z940_SPHSA</name>
<gene>
    <name evidence="1" type="ORF">SFOMI_0020</name>
</gene>
<organism evidence="1 2">
    <name type="scientific">Sphingobium fuliginis (strain ATCC 27551)</name>
    <dbReference type="NCBI Taxonomy" id="336203"/>
    <lineage>
        <taxon>Bacteria</taxon>
        <taxon>Pseudomonadati</taxon>
        <taxon>Pseudomonadota</taxon>
        <taxon>Alphaproteobacteria</taxon>
        <taxon>Sphingomonadales</taxon>
        <taxon>Sphingomonadaceae</taxon>
        <taxon>Sphingobium</taxon>
    </lineage>
</organism>
<dbReference type="AlphaFoldDB" id="A0A292Z940"/>
<comment type="caution">
    <text evidence="1">The sequence shown here is derived from an EMBL/GenBank/DDBJ whole genome shotgun (WGS) entry which is preliminary data.</text>
</comment>
<proteinExistence type="predicted"/>
<dbReference type="EMBL" id="BEWI01000026">
    <property type="protein sequence ID" value="GAY19501.1"/>
    <property type="molecule type" value="Genomic_DNA"/>
</dbReference>
<reference evidence="1 2" key="2">
    <citation type="journal article" date="2013" name="Environ. Sci. Technol.">
        <title>The 4-tert-butylphenol-utilizing bacterium Sphingobium fuliginis OMI can degrade bisphenols via phenolic ring hydroxylation and meta-cleavage pathway.</title>
        <authorList>
            <person name="Ogata Y."/>
            <person name="Goda S."/>
            <person name="Toyama T."/>
            <person name="Sei K."/>
            <person name="Ike M."/>
        </authorList>
    </citation>
    <scope>NUCLEOTIDE SEQUENCE [LARGE SCALE GENOMIC DNA]</scope>
    <source>
        <strain evidence="1 2">OMI</strain>
    </source>
</reference>
<evidence type="ECO:0000313" key="1">
    <source>
        <dbReference type="EMBL" id="GAY19501.1"/>
    </source>
</evidence>
<sequence>MSRSTVQRVLREHRARQALGQTIEQVRARFDDLPPAELEALIDEAIVATLQPNAPAAV</sequence>
<dbReference type="Proteomes" id="UP000221538">
    <property type="component" value="Unassembled WGS sequence"/>
</dbReference>
<accession>A0A292Z940</accession>
<protein>
    <submittedName>
        <fullName evidence="1">Uncharacterized protein</fullName>
    </submittedName>
</protein>
<reference evidence="1 2" key="1">
    <citation type="journal article" date="2013" name="Biodegradation">
        <title>Occurrence of 4-tert-butylphenol (4-t-BP) biodegradation in an aquatic sample caused by the presence of Spirodela polyrrhiza and isolation of a 4-t-BP-utilizing bacterium.</title>
        <authorList>
            <person name="Ogata Y."/>
            <person name="Toyama T."/>
            <person name="Yu N."/>
            <person name="Wang X."/>
            <person name="Sei K."/>
            <person name="Ike M."/>
        </authorList>
    </citation>
    <scope>NUCLEOTIDE SEQUENCE [LARGE SCALE GENOMIC DNA]</scope>
    <source>
        <strain evidence="1 2">OMI</strain>
    </source>
</reference>
<evidence type="ECO:0000313" key="2">
    <source>
        <dbReference type="Proteomes" id="UP000221538"/>
    </source>
</evidence>